<evidence type="ECO:0000256" key="1">
    <source>
        <dbReference type="ARBA" id="ARBA00004123"/>
    </source>
</evidence>
<evidence type="ECO:0000256" key="2">
    <source>
        <dbReference type="ARBA" id="ARBA00023125"/>
    </source>
</evidence>
<dbReference type="GO" id="GO:0006289">
    <property type="term" value="P:nucleotide-excision repair"/>
    <property type="evidence" value="ECO:0007669"/>
    <property type="project" value="TreeGrafter"/>
</dbReference>
<sequence>MFSESNVGQGFSLQPAGYIPDNSGMGNFGGMQTGNIRRNVGQMDQVKKPKVFAPVTLKMVQQSQPRPDDQCEYDGDTINDIIIVGRLLKRIEEPMRTQFEINDNTCTFHVLFYHKGENQVPTALRNFSFEQFSYAKIYGNIRVFKEEKAIVGTHIKRIDKFDEVTNHFLSVFISHCIRKKGILKPRELAMDTNPVIQSGIINPQEQMQVDSHHGGGHNNNNYHQKSYNNQSYHNKQSSYGNNHQQNSSYNSEMSESDIQKTILNMVQKLQQKSTFAHRDELRQMTKTICNDEKFENALHKLQNDGQIVQTHDNNSFCLV</sequence>
<dbReference type="PANTHER" id="PTHR13989">
    <property type="entry name" value="REPLICATION PROTEIN A-RELATED"/>
    <property type="match status" value="1"/>
</dbReference>
<dbReference type="OMA" id="CHINDVF"/>
<dbReference type="GO" id="GO:0000781">
    <property type="term" value="C:chromosome, telomeric region"/>
    <property type="evidence" value="ECO:0007669"/>
    <property type="project" value="TreeGrafter"/>
</dbReference>
<keyword evidence="6" id="KW-1185">Reference proteome</keyword>
<evidence type="ECO:0000256" key="3">
    <source>
        <dbReference type="ARBA" id="ARBA00023242"/>
    </source>
</evidence>
<dbReference type="InterPro" id="IPR040260">
    <property type="entry name" value="RFA2-like"/>
</dbReference>
<protein>
    <submittedName>
        <fullName evidence="5">Uncharacterized protein</fullName>
    </submittedName>
</protein>
<reference evidence="5 6" key="1">
    <citation type="submission" date="2014-06" db="EMBL/GenBank/DDBJ databases">
        <authorList>
            <person name="Swart Estienne"/>
        </authorList>
    </citation>
    <scope>NUCLEOTIDE SEQUENCE [LARGE SCALE GENOMIC DNA]</scope>
    <source>
        <strain evidence="5 6">130c</strain>
    </source>
</reference>
<dbReference type="InterPro" id="IPR012340">
    <property type="entry name" value="NA-bd_OB-fold"/>
</dbReference>
<dbReference type="SUPFAM" id="SSF50249">
    <property type="entry name" value="Nucleic acid-binding proteins"/>
    <property type="match status" value="1"/>
</dbReference>
<dbReference type="GO" id="GO:0000724">
    <property type="term" value="P:double-strand break repair via homologous recombination"/>
    <property type="evidence" value="ECO:0007669"/>
    <property type="project" value="TreeGrafter"/>
</dbReference>
<dbReference type="Gene3D" id="1.10.10.10">
    <property type="entry name" value="Winged helix-like DNA-binding domain superfamily/Winged helix DNA-binding domain"/>
    <property type="match status" value="1"/>
</dbReference>
<dbReference type="PANTHER" id="PTHR13989:SF16">
    <property type="entry name" value="REPLICATION PROTEIN A2"/>
    <property type="match status" value="1"/>
</dbReference>
<dbReference type="Proteomes" id="UP000039865">
    <property type="component" value="Unassembled WGS sequence"/>
</dbReference>
<comment type="subcellular location">
    <subcellularLocation>
        <location evidence="1">Nucleus</location>
    </subcellularLocation>
</comment>
<name>A0A077ZPD6_STYLE</name>
<evidence type="ECO:0000256" key="4">
    <source>
        <dbReference type="SAM" id="MobiDB-lite"/>
    </source>
</evidence>
<evidence type="ECO:0000313" key="5">
    <source>
        <dbReference type="EMBL" id="CDW71788.1"/>
    </source>
</evidence>
<accession>A0A077ZPD6</accession>
<dbReference type="GO" id="GO:0003697">
    <property type="term" value="F:single-stranded DNA binding"/>
    <property type="evidence" value="ECO:0007669"/>
    <property type="project" value="TreeGrafter"/>
</dbReference>
<proteinExistence type="predicted"/>
<feature type="compositionally biased region" description="Low complexity" evidence="4">
    <location>
        <begin position="218"/>
        <end position="231"/>
    </location>
</feature>
<dbReference type="EMBL" id="CCKQ01000698">
    <property type="protein sequence ID" value="CDW71788.1"/>
    <property type="molecule type" value="Genomic_DNA"/>
</dbReference>
<keyword evidence="2" id="KW-0238">DNA-binding</keyword>
<dbReference type="GO" id="GO:0006260">
    <property type="term" value="P:DNA replication"/>
    <property type="evidence" value="ECO:0007669"/>
    <property type="project" value="TreeGrafter"/>
</dbReference>
<dbReference type="AlphaFoldDB" id="A0A077ZPD6"/>
<organism evidence="5 6">
    <name type="scientific">Stylonychia lemnae</name>
    <name type="common">Ciliate</name>
    <dbReference type="NCBI Taxonomy" id="5949"/>
    <lineage>
        <taxon>Eukaryota</taxon>
        <taxon>Sar</taxon>
        <taxon>Alveolata</taxon>
        <taxon>Ciliophora</taxon>
        <taxon>Intramacronucleata</taxon>
        <taxon>Spirotrichea</taxon>
        <taxon>Stichotrichia</taxon>
        <taxon>Sporadotrichida</taxon>
        <taxon>Oxytrichidae</taxon>
        <taxon>Stylonychinae</taxon>
        <taxon>Stylonychia</taxon>
    </lineage>
</organism>
<dbReference type="GO" id="GO:0035861">
    <property type="term" value="C:site of double-strand break"/>
    <property type="evidence" value="ECO:0007669"/>
    <property type="project" value="TreeGrafter"/>
</dbReference>
<dbReference type="InParanoid" id="A0A077ZPD6"/>
<dbReference type="InterPro" id="IPR036388">
    <property type="entry name" value="WH-like_DNA-bd_sf"/>
</dbReference>
<feature type="region of interest" description="Disordered" evidence="4">
    <location>
        <begin position="208"/>
        <end position="255"/>
    </location>
</feature>
<keyword evidence="3" id="KW-0539">Nucleus</keyword>
<evidence type="ECO:0000313" key="6">
    <source>
        <dbReference type="Proteomes" id="UP000039865"/>
    </source>
</evidence>
<dbReference type="OrthoDB" id="25571at2759"/>
<dbReference type="GO" id="GO:0005662">
    <property type="term" value="C:DNA replication factor A complex"/>
    <property type="evidence" value="ECO:0007669"/>
    <property type="project" value="TreeGrafter"/>
</dbReference>
<dbReference type="Gene3D" id="2.40.50.140">
    <property type="entry name" value="Nucleic acid-binding proteins"/>
    <property type="match status" value="1"/>
</dbReference>
<gene>
    <name evidence="5" type="primary">Contig8375.g8932</name>
    <name evidence="5" type="ORF">STYLEM_737</name>
</gene>
<feature type="compositionally biased region" description="Polar residues" evidence="4">
    <location>
        <begin position="232"/>
        <end position="253"/>
    </location>
</feature>